<dbReference type="AlphaFoldDB" id="A0A445K9T6"/>
<evidence type="ECO:0000256" key="1">
    <source>
        <dbReference type="SAM" id="MobiDB-lite"/>
    </source>
</evidence>
<reference evidence="4 5" key="1">
    <citation type="submission" date="2018-09" db="EMBL/GenBank/DDBJ databases">
        <title>A high-quality reference genome of wild soybean provides a powerful tool to mine soybean genomes.</title>
        <authorList>
            <person name="Xie M."/>
            <person name="Chung C.Y.L."/>
            <person name="Li M.-W."/>
            <person name="Wong F.-L."/>
            <person name="Chan T.-F."/>
            <person name="Lam H.-M."/>
        </authorList>
    </citation>
    <scope>NUCLEOTIDE SEQUENCE [LARGE SCALE GENOMIC DNA]</scope>
    <source>
        <strain evidence="5">cv. W05</strain>
        <tissue evidence="4">Hypocotyl of etiolated seedlings</tissue>
    </source>
</reference>
<dbReference type="Gramene" id="XM_028380559.1">
    <property type="protein sequence ID" value="XP_028236360.1"/>
    <property type="gene ID" value="LOC114415728"/>
</dbReference>
<dbReference type="GO" id="GO:0005737">
    <property type="term" value="C:cytoplasm"/>
    <property type="evidence" value="ECO:0007669"/>
    <property type="project" value="InterPro"/>
</dbReference>
<gene>
    <name evidence="4" type="ORF">D0Y65_014716</name>
</gene>
<organism evidence="4 5">
    <name type="scientific">Glycine soja</name>
    <name type="common">Wild soybean</name>
    <dbReference type="NCBI Taxonomy" id="3848"/>
    <lineage>
        <taxon>Eukaryota</taxon>
        <taxon>Viridiplantae</taxon>
        <taxon>Streptophyta</taxon>
        <taxon>Embryophyta</taxon>
        <taxon>Tracheophyta</taxon>
        <taxon>Spermatophyta</taxon>
        <taxon>Magnoliopsida</taxon>
        <taxon>eudicotyledons</taxon>
        <taxon>Gunneridae</taxon>
        <taxon>Pentapetalae</taxon>
        <taxon>rosids</taxon>
        <taxon>fabids</taxon>
        <taxon>Fabales</taxon>
        <taxon>Fabaceae</taxon>
        <taxon>Papilionoideae</taxon>
        <taxon>50 kb inversion clade</taxon>
        <taxon>NPAAA clade</taxon>
        <taxon>indigoferoid/millettioid clade</taxon>
        <taxon>Phaseoleae</taxon>
        <taxon>Glycine</taxon>
        <taxon>Glycine subgen. Soja</taxon>
    </lineage>
</organism>
<dbReference type="Gramene" id="XM_028380558.1">
    <property type="protein sequence ID" value="XP_028236359.1"/>
    <property type="gene ID" value="LOC114415728"/>
</dbReference>
<feature type="domain" description="Programmed cell death protein 2 C-terminal" evidence="2">
    <location>
        <begin position="143"/>
        <end position="247"/>
    </location>
</feature>
<feature type="region of interest" description="Disordered" evidence="1">
    <location>
        <begin position="52"/>
        <end position="74"/>
    </location>
</feature>
<dbReference type="PANTHER" id="PTHR47762">
    <property type="entry name" value="OSJNBB0079B02.4 PROTEIN"/>
    <property type="match status" value="1"/>
</dbReference>
<dbReference type="EMBL" id="QZWG01000006">
    <property type="protein sequence ID" value="RZC07561.1"/>
    <property type="molecule type" value="Genomic_DNA"/>
</dbReference>
<proteinExistence type="predicted"/>
<comment type="caution">
    <text evidence="4">The sequence shown here is derived from an EMBL/GenBank/DDBJ whole genome shotgun (WGS) entry which is preliminary data.</text>
</comment>
<feature type="region of interest" description="Disordered" evidence="1">
    <location>
        <begin position="1"/>
        <end position="29"/>
    </location>
</feature>
<dbReference type="PANTHER" id="PTHR47762:SF2">
    <property type="entry name" value="OS04G0640800 PROTEIN"/>
    <property type="match status" value="1"/>
</dbReference>
<name>A0A445K9T6_GLYSO</name>
<keyword evidence="5" id="KW-1185">Reference proteome</keyword>
<dbReference type="Proteomes" id="UP000289340">
    <property type="component" value="Chromosome 6"/>
</dbReference>
<protein>
    <submittedName>
        <fullName evidence="3">Programmed cell death protein 2-like isoform A</fullName>
    </submittedName>
    <submittedName>
        <fullName evidence="4">Programmed cell death protein 2-like isoform B</fullName>
    </submittedName>
</protein>
<sequence length="279" mass="31028">MDTSRQKQPASVGELPIATVSDDDDDGSDMDLEQLGKALFEAGTLASNTKCKKPRKKCQNKLPSSSPNPKTTTMVQNDVPVVPCFYIYAQEEQSSGDLSSVCSSYSSLSIKGNGSDVDNADPSQAEETLEKEQYEYDKALNADRTYLKFKKRLDAYPEQCYRYSYGGRPILAAADKMNPGSCDLCGRPRQFEMQLMLPLLYFLQEALGDQRKIVGKWDWMTLIIYTCSESCCEGIEQAKSNNKAPFVENFHNILSSSIGLRSGIEKIAAESTLLKREVI</sequence>
<feature type="compositionally biased region" description="Polar residues" evidence="1">
    <location>
        <begin position="62"/>
        <end position="74"/>
    </location>
</feature>
<evidence type="ECO:0000313" key="3">
    <source>
        <dbReference type="EMBL" id="RZC07560.1"/>
    </source>
</evidence>
<evidence type="ECO:0000313" key="5">
    <source>
        <dbReference type="Proteomes" id="UP000289340"/>
    </source>
</evidence>
<dbReference type="Pfam" id="PF04194">
    <property type="entry name" value="PDCD2_C"/>
    <property type="match status" value="1"/>
</dbReference>
<evidence type="ECO:0000313" key="4">
    <source>
        <dbReference type="EMBL" id="RZC07561.1"/>
    </source>
</evidence>
<dbReference type="InterPro" id="IPR007320">
    <property type="entry name" value="PDCD2_C"/>
</dbReference>
<evidence type="ECO:0000259" key="2">
    <source>
        <dbReference type="Pfam" id="PF04194"/>
    </source>
</evidence>
<accession>A0A445K9T6</accession>
<dbReference type="EMBL" id="QZWG01000006">
    <property type="protein sequence ID" value="RZC07560.1"/>
    <property type="molecule type" value="Genomic_DNA"/>
</dbReference>